<dbReference type="Proteomes" id="UP001046870">
    <property type="component" value="Chromosome 3"/>
</dbReference>
<evidence type="ECO:0000313" key="8">
    <source>
        <dbReference type="EMBL" id="KAG7484082.1"/>
    </source>
</evidence>
<feature type="transmembrane region" description="Helical" evidence="7">
    <location>
        <begin position="161"/>
        <end position="191"/>
    </location>
</feature>
<comment type="similarity">
    <text evidence="2">Belongs to the TMEM88 family.</text>
</comment>
<evidence type="ECO:0000313" key="9">
    <source>
        <dbReference type="Proteomes" id="UP001046870"/>
    </source>
</evidence>
<feature type="compositionally biased region" description="Polar residues" evidence="6">
    <location>
        <begin position="98"/>
        <end position="114"/>
    </location>
</feature>
<keyword evidence="9" id="KW-1185">Reference proteome</keyword>
<reference evidence="8" key="1">
    <citation type="submission" date="2021-01" db="EMBL/GenBank/DDBJ databases">
        <authorList>
            <person name="Zahm M."/>
            <person name="Roques C."/>
            <person name="Cabau C."/>
            <person name="Klopp C."/>
            <person name="Donnadieu C."/>
            <person name="Jouanno E."/>
            <person name="Lampietro C."/>
            <person name="Louis A."/>
            <person name="Herpin A."/>
            <person name="Echchiki A."/>
            <person name="Berthelot C."/>
            <person name="Parey E."/>
            <person name="Roest-Crollius H."/>
            <person name="Braasch I."/>
            <person name="Postlethwait J."/>
            <person name="Bobe J."/>
            <person name="Montfort J."/>
            <person name="Bouchez O."/>
            <person name="Begum T."/>
            <person name="Mejri S."/>
            <person name="Adams A."/>
            <person name="Chen W.-J."/>
            <person name="Guiguen Y."/>
        </authorList>
    </citation>
    <scope>NUCLEOTIDE SEQUENCE</scope>
    <source>
        <strain evidence="8">YG-15Mar2019-1</strain>
        <tissue evidence="8">Brain</tissue>
    </source>
</reference>
<dbReference type="PANTHER" id="PTHR28628:SF3">
    <property type="entry name" value="TRANSMEMBRANE PROTEIN 88"/>
    <property type="match status" value="1"/>
</dbReference>
<accession>A0A9D3QB08</accession>
<organism evidence="8 9">
    <name type="scientific">Megalops atlanticus</name>
    <name type="common">Tarpon</name>
    <name type="synonym">Clupea gigantea</name>
    <dbReference type="NCBI Taxonomy" id="7932"/>
    <lineage>
        <taxon>Eukaryota</taxon>
        <taxon>Metazoa</taxon>
        <taxon>Chordata</taxon>
        <taxon>Craniata</taxon>
        <taxon>Vertebrata</taxon>
        <taxon>Euteleostomi</taxon>
        <taxon>Actinopterygii</taxon>
        <taxon>Neopterygii</taxon>
        <taxon>Teleostei</taxon>
        <taxon>Elopiformes</taxon>
        <taxon>Megalopidae</taxon>
        <taxon>Megalops</taxon>
    </lineage>
</organism>
<comment type="subcellular location">
    <subcellularLocation>
        <location evidence="1">Membrane</location>
        <topology evidence="1">Multi-pass membrane protein</topology>
    </subcellularLocation>
</comment>
<proteinExistence type="inferred from homology"/>
<dbReference type="GO" id="GO:0030165">
    <property type="term" value="F:PDZ domain binding"/>
    <property type="evidence" value="ECO:0007669"/>
    <property type="project" value="TreeGrafter"/>
</dbReference>
<evidence type="ECO:0000256" key="6">
    <source>
        <dbReference type="SAM" id="MobiDB-lite"/>
    </source>
</evidence>
<dbReference type="PANTHER" id="PTHR28628">
    <property type="entry name" value="TRANSMEMBRANE PROTEIN 88-RELATED"/>
    <property type="match status" value="1"/>
</dbReference>
<keyword evidence="5 7" id="KW-0472">Membrane</keyword>
<gene>
    <name evidence="8" type="ORF">MATL_G00045810</name>
</gene>
<name>A0A9D3QB08_MEGAT</name>
<feature type="compositionally biased region" description="Acidic residues" evidence="6">
    <location>
        <begin position="23"/>
        <end position="32"/>
    </location>
</feature>
<evidence type="ECO:0008006" key="10">
    <source>
        <dbReference type="Google" id="ProtNLM"/>
    </source>
</evidence>
<evidence type="ECO:0000256" key="5">
    <source>
        <dbReference type="ARBA" id="ARBA00023136"/>
    </source>
</evidence>
<dbReference type="AlphaFoldDB" id="A0A9D3QB08"/>
<keyword evidence="4 7" id="KW-1133">Transmembrane helix</keyword>
<dbReference type="EMBL" id="JAFDVH010000003">
    <property type="protein sequence ID" value="KAG7484082.1"/>
    <property type="molecule type" value="Genomic_DNA"/>
</dbReference>
<dbReference type="OrthoDB" id="8860689at2759"/>
<protein>
    <recommendedName>
        <fullName evidence="10">Transmembrane protein 88</fullName>
    </recommendedName>
</protein>
<keyword evidence="3 7" id="KW-0812">Transmembrane</keyword>
<dbReference type="GO" id="GO:0005886">
    <property type="term" value="C:plasma membrane"/>
    <property type="evidence" value="ECO:0007669"/>
    <property type="project" value="TreeGrafter"/>
</dbReference>
<comment type="caution">
    <text evidence="8">The sequence shown here is derived from an EMBL/GenBank/DDBJ whole genome shotgun (WGS) entry which is preliminary data.</text>
</comment>
<feature type="transmembrane region" description="Helical" evidence="7">
    <location>
        <begin position="212"/>
        <end position="236"/>
    </location>
</feature>
<evidence type="ECO:0000256" key="4">
    <source>
        <dbReference type="ARBA" id="ARBA00022989"/>
    </source>
</evidence>
<sequence length="288" mass="30623">MYTLARSAANHPTQHTETRESELGLEEEEEQERETGRVRRSTAPPHRCRMSSRGGTLEREGTLERGVVIERSGTVERDVSQIQPLDLEENEAARHTPSHTPSHAQLQHTNSVSSTAPGTPAGGQGVVVPPPYSAAAGVPAPELRGTLDCWACSVLVTTQNIFIAAVNLALAGAVFGLILTPAIVMVVFGFLCHSTVRPQGTAELCSDLLGDAGCVALLVVGFLLVAPLLVLALAAYCRLARHLQLSLCFIPYSRAVYKNLPASQHQGLTGCCSQQGAAESRGKGSVWV</sequence>
<evidence type="ECO:0000256" key="2">
    <source>
        <dbReference type="ARBA" id="ARBA00005734"/>
    </source>
</evidence>
<evidence type="ECO:0000256" key="7">
    <source>
        <dbReference type="SAM" id="Phobius"/>
    </source>
</evidence>
<evidence type="ECO:0000256" key="3">
    <source>
        <dbReference type="ARBA" id="ARBA00022692"/>
    </source>
</evidence>
<dbReference type="InterPro" id="IPR033355">
    <property type="entry name" value="TMEM88"/>
</dbReference>
<evidence type="ECO:0000256" key="1">
    <source>
        <dbReference type="ARBA" id="ARBA00004141"/>
    </source>
</evidence>
<feature type="region of interest" description="Disordered" evidence="6">
    <location>
        <begin position="1"/>
        <end position="126"/>
    </location>
</feature>